<dbReference type="EMBL" id="CAJNNW010021472">
    <property type="protein sequence ID" value="CAE8667994.1"/>
    <property type="molecule type" value="Genomic_DNA"/>
</dbReference>
<proteinExistence type="predicted"/>
<keyword evidence="1" id="KW-0812">Transmembrane</keyword>
<keyword evidence="1" id="KW-1133">Transmembrane helix</keyword>
<organism evidence="3 4">
    <name type="scientific">Polarella glacialis</name>
    <name type="common">Dinoflagellate</name>
    <dbReference type="NCBI Taxonomy" id="89957"/>
    <lineage>
        <taxon>Eukaryota</taxon>
        <taxon>Sar</taxon>
        <taxon>Alveolata</taxon>
        <taxon>Dinophyceae</taxon>
        <taxon>Suessiales</taxon>
        <taxon>Suessiaceae</taxon>
        <taxon>Polarella</taxon>
    </lineage>
</organism>
<evidence type="ECO:0000313" key="2">
    <source>
        <dbReference type="EMBL" id="CAE8622348.1"/>
    </source>
</evidence>
<evidence type="ECO:0000313" key="4">
    <source>
        <dbReference type="Proteomes" id="UP000626109"/>
    </source>
</evidence>
<comment type="caution">
    <text evidence="3">The sequence shown here is derived from an EMBL/GenBank/DDBJ whole genome shotgun (WGS) entry which is preliminary data.</text>
</comment>
<name>A0A813J4P2_POLGL</name>
<sequence length="115" mass="12809">MHFSMTGSFCRIFCGCFLPSFLWLGFPHLAAVFRVRFLAQWLCQALSPNSLLMCSAIMCVGVLACSPSATPQLIVRADPDTDKVSRFPLNDFRALQASPSMEDAVFLYSGFKQLF</sequence>
<reference evidence="3" key="1">
    <citation type="submission" date="2021-02" db="EMBL/GenBank/DDBJ databases">
        <authorList>
            <person name="Dougan E. K."/>
            <person name="Rhodes N."/>
            <person name="Thang M."/>
            <person name="Chan C."/>
        </authorList>
    </citation>
    <scope>NUCLEOTIDE SEQUENCE</scope>
</reference>
<evidence type="ECO:0000256" key="1">
    <source>
        <dbReference type="SAM" id="Phobius"/>
    </source>
</evidence>
<protein>
    <submittedName>
        <fullName evidence="3">Uncharacterized protein</fullName>
    </submittedName>
</protein>
<keyword evidence="1" id="KW-0472">Membrane</keyword>
<accession>A0A813J4P2</accession>
<dbReference type="EMBL" id="CAJNNW010000038">
    <property type="protein sequence ID" value="CAE8622348.1"/>
    <property type="molecule type" value="Genomic_DNA"/>
</dbReference>
<gene>
    <name evidence="3" type="ORF">PGLA2088_LOCUS16776</name>
    <name evidence="2" type="ORF">PGLA2088_LOCUS51</name>
</gene>
<evidence type="ECO:0000313" key="3">
    <source>
        <dbReference type="EMBL" id="CAE8667994.1"/>
    </source>
</evidence>
<dbReference type="AlphaFoldDB" id="A0A813J4P2"/>
<feature type="transmembrane region" description="Helical" evidence="1">
    <location>
        <begin position="12"/>
        <end position="33"/>
    </location>
</feature>
<dbReference type="Proteomes" id="UP000626109">
    <property type="component" value="Unassembled WGS sequence"/>
</dbReference>